<protein>
    <submittedName>
        <fullName evidence="4">Putative colanic acid biosynthesis acetyltransferase</fullName>
    </submittedName>
</protein>
<dbReference type="Gene3D" id="2.160.10.10">
    <property type="entry name" value="Hexapeptide repeat proteins"/>
    <property type="match status" value="1"/>
</dbReference>
<name>A0A2R3Z4T4_9FLAO</name>
<evidence type="ECO:0000256" key="1">
    <source>
        <dbReference type="ARBA" id="ARBA00007274"/>
    </source>
</evidence>
<gene>
    <name evidence="4" type="ORF">C7S20_08385</name>
</gene>
<dbReference type="GO" id="GO:0005829">
    <property type="term" value="C:cytosol"/>
    <property type="evidence" value="ECO:0007669"/>
    <property type="project" value="TreeGrafter"/>
</dbReference>
<evidence type="ECO:0000313" key="5">
    <source>
        <dbReference type="Proteomes" id="UP000241507"/>
    </source>
</evidence>
<dbReference type="RefSeq" id="WP_107012058.1">
    <property type="nucleotide sequence ID" value="NZ_CP028136.1"/>
</dbReference>
<dbReference type="KEGG" id="grs:C7S20_08385"/>
<dbReference type="SUPFAM" id="SSF51161">
    <property type="entry name" value="Trimeric LpxA-like enzymes"/>
    <property type="match status" value="1"/>
</dbReference>
<dbReference type="AlphaFoldDB" id="A0A2R3Z4T4"/>
<dbReference type="CDD" id="cd05825">
    <property type="entry name" value="LbH_wcaF_like"/>
    <property type="match status" value="1"/>
</dbReference>
<dbReference type="PANTHER" id="PTHR23416:SF23">
    <property type="entry name" value="ACETYLTRANSFERASE C18B11.09C-RELATED"/>
    <property type="match status" value="1"/>
</dbReference>
<evidence type="ECO:0000256" key="3">
    <source>
        <dbReference type="SAM" id="Phobius"/>
    </source>
</evidence>
<dbReference type="PANTHER" id="PTHR23416">
    <property type="entry name" value="SIALIC ACID SYNTHASE-RELATED"/>
    <property type="match status" value="1"/>
</dbReference>
<dbReference type="OrthoDB" id="9814490at2"/>
<accession>A0A2R3Z4T4</accession>
<dbReference type="GO" id="GO:0008374">
    <property type="term" value="F:O-acyltransferase activity"/>
    <property type="evidence" value="ECO:0007669"/>
    <property type="project" value="TreeGrafter"/>
</dbReference>
<dbReference type="InterPro" id="IPR051159">
    <property type="entry name" value="Hexapeptide_acetyltransf"/>
</dbReference>
<dbReference type="EMBL" id="CP028136">
    <property type="protein sequence ID" value="AVR45280.1"/>
    <property type="molecule type" value="Genomic_DNA"/>
</dbReference>
<keyword evidence="3" id="KW-1133">Transmembrane helix</keyword>
<keyword evidence="3" id="KW-0812">Transmembrane</keyword>
<sequence length="184" mass="20268">MQHSSADLSQYRSDFGLKNKLARAMWAVVYLLLFRPFGSRLFKKYRVFILKSFGAQLAYTSHVYASVKIWAPWNLEMGEYSTLGPHVECYNQGKITIGDQTTISQKTYLCASTHDSTKPDFPLICKPIRIGGSVWIAADAFVGPGVHIGDGAVAGARAAIFRDVAPWSVVGGNPAKKIKDRILA</sequence>
<proteinExistence type="inferred from homology"/>
<keyword evidence="2 4" id="KW-0808">Transferase</keyword>
<evidence type="ECO:0000313" key="4">
    <source>
        <dbReference type="EMBL" id="AVR45280.1"/>
    </source>
</evidence>
<evidence type="ECO:0000256" key="2">
    <source>
        <dbReference type="ARBA" id="ARBA00022679"/>
    </source>
</evidence>
<organism evidence="4 5">
    <name type="scientific">Christiangramia fulva</name>
    <dbReference type="NCBI Taxonomy" id="2126553"/>
    <lineage>
        <taxon>Bacteria</taxon>
        <taxon>Pseudomonadati</taxon>
        <taxon>Bacteroidota</taxon>
        <taxon>Flavobacteriia</taxon>
        <taxon>Flavobacteriales</taxon>
        <taxon>Flavobacteriaceae</taxon>
        <taxon>Christiangramia</taxon>
    </lineage>
</organism>
<feature type="transmembrane region" description="Helical" evidence="3">
    <location>
        <begin position="20"/>
        <end position="38"/>
    </location>
</feature>
<comment type="similarity">
    <text evidence="1">Belongs to the transferase hexapeptide repeat family.</text>
</comment>
<dbReference type="Proteomes" id="UP000241507">
    <property type="component" value="Chromosome"/>
</dbReference>
<keyword evidence="5" id="KW-1185">Reference proteome</keyword>
<dbReference type="InterPro" id="IPR011004">
    <property type="entry name" value="Trimer_LpxA-like_sf"/>
</dbReference>
<keyword evidence="3" id="KW-0472">Membrane</keyword>
<reference evidence="5" key="1">
    <citation type="submission" date="2018-03" db="EMBL/GenBank/DDBJ databases">
        <title>Gramella fulva sp. nov., isolated from a dry surface of tidal flat.</title>
        <authorList>
            <person name="Hwang S.H."/>
            <person name="Hwang W.M."/>
            <person name="Kang K."/>
            <person name="Ahn T.-Y."/>
        </authorList>
    </citation>
    <scope>NUCLEOTIDE SEQUENCE [LARGE SCALE GENOMIC DNA]</scope>
    <source>
        <strain evidence="5">SH35</strain>
    </source>
</reference>